<accession>A0A7C3PTJ3</accession>
<name>A0A7C3PTJ3_9CYAN</name>
<comment type="caution">
    <text evidence="1">The sequence shown here is derived from an EMBL/GenBank/DDBJ whole genome shotgun (WGS) entry which is preliminary data.</text>
</comment>
<dbReference type="AlphaFoldDB" id="A0A7C3PTJ3"/>
<organism evidence="1">
    <name type="scientific">Oscillatoriales cyanobacterium SpSt-418</name>
    <dbReference type="NCBI Taxonomy" id="2282169"/>
    <lineage>
        <taxon>Bacteria</taxon>
        <taxon>Bacillati</taxon>
        <taxon>Cyanobacteriota</taxon>
        <taxon>Cyanophyceae</taxon>
        <taxon>Oscillatoriophycideae</taxon>
        <taxon>Oscillatoriales</taxon>
    </lineage>
</organism>
<evidence type="ECO:0000313" key="1">
    <source>
        <dbReference type="EMBL" id="HFN00842.1"/>
    </source>
</evidence>
<reference evidence="1" key="1">
    <citation type="journal article" date="2020" name="mSystems">
        <title>Genome- and Community-Level Interaction Insights into Carbon Utilization and Element Cycling Functions of Hydrothermarchaeota in Hydrothermal Sediment.</title>
        <authorList>
            <person name="Zhou Z."/>
            <person name="Liu Y."/>
            <person name="Xu W."/>
            <person name="Pan J."/>
            <person name="Luo Z.H."/>
            <person name="Li M."/>
        </authorList>
    </citation>
    <scope>NUCLEOTIDE SEQUENCE [LARGE SCALE GENOMIC DNA]</scope>
    <source>
        <strain evidence="1">SpSt-418</strain>
    </source>
</reference>
<protein>
    <submittedName>
        <fullName evidence="1">Uncharacterized protein</fullName>
    </submittedName>
</protein>
<sequence length="367" mass="41794">MRRLKLVSNTTNEITPALLDAYFSKTHQRTHTAALIQRGGLTRRRAEYFVRLWAYLQLKHQVAESELDPQPFTQLSPLPEAVACTHREASELFYSGQERGSDRAAGMMIDRFVALGLLEKWFDGQSLCLQVRSLPELQVTPTQTNQSAELVADAFNPRTDAVPTANLIARSYAELIQSNRSLKDPLAASHKIVRVLRGWANQYPEGMRVLRRKDNRNPVAITVLYPIHSNSEGIFFQPFSKGVYLTADNEEDPFQAAEAGDATCTAVYVRAWTIDMPYLKREAIRLLLKDTQQAMRELRNDFPNLCDIYSAFIHPAYEELKLALGFQEVSSDKQRSYSWIYLALDNFLALDMDEIVDKLRFGAPQQD</sequence>
<gene>
    <name evidence="1" type="ORF">ENR64_24420</name>
</gene>
<dbReference type="EMBL" id="DSRU01000345">
    <property type="protein sequence ID" value="HFN00842.1"/>
    <property type="molecule type" value="Genomic_DNA"/>
</dbReference>
<proteinExistence type="predicted"/>